<name>A0A8J5MWH5_HOMAM</name>
<evidence type="ECO:0000256" key="1">
    <source>
        <dbReference type="ARBA" id="ARBA00022801"/>
    </source>
</evidence>
<evidence type="ECO:0000313" key="5">
    <source>
        <dbReference type="Proteomes" id="UP000747542"/>
    </source>
</evidence>
<keyword evidence="5" id="KW-1185">Reference proteome</keyword>
<dbReference type="Gene3D" id="2.60.120.260">
    <property type="entry name" value="Galactose-binding domain-like"/>
    <property type="match status" value="1"/>
</dbReference>
<dbReference type="EMBL" id="JAHLQT010022636">
    <property type="protein sequence ID" value="KAG7166266.1"/>
    <property type="molecule type" value="Genomic_DNA"/>
</dbReference>
<evidence type="ECO:0000313" key="4">
    <source>
        <dbReference type="EMBL" id="KAG7166266.1"/>
    </source>
</evidence>
<dbReference type="InterPro" id="IPR008979">
    <property type="entry name" value="Galactose-bd-like_sf"/>
</dbReference>
<feature type="domain" description="Beta-galactosidase galactose-binding" evidence="3">
    <location>
        <begin position="85"/>
        <end position="148"/>
    </location>
</feature>
<gene>
    <name evidence="4" type="primary">Glb1-L1</name>
    <name evidence="4" type="ORF">Hamer_G011095</name>
</gene>
<dbReference type="GO" id="GO:0004553">
    <property type="term" value="F:hydrolase activity, hydrolyzing O-glycosyl compounds"/>
    <property type="evidence" value="ECO:0007669"/>
    <property type="project" value="InterPro"/>
</dbReference>
<comment type="caution">
    <text evidence="4">The sequence shown here is derived from an EMBL/GenBank/DDBJ whole genome shotgun (WGS) entry which is preliminary data.</text>
</comment>
<keyword evidence="1" id="KW-0378">Hydrolase</keyword>
<protein>
    <submittedName>
        <fullName evidence="4">Beta-galactosidase-like 1</fullName>
    </submittedName>
</protein>
<evidence type="ECO:0000259" key="3">
    <source>
        <dbReference type="Pfam" id="PF21467"/>
    </source>
</evidence>
<evidence type="ECO:0000256" key="2">
    <source>
        <dbReference type="ARBA" id="ARBA00023295"/>
    </source>
</evidence>
<dbReference type="Pfam" id="PF21467">
    <property type="entry name" value="BetaGal_gal-bd"/>
    <property type="match status" value="1"/>
</dbReference>
<proteinExistence type="predicted"/>
<sequence>MTWQCQLYQARASPSLWRVRGVSVGPRLNDFKGLTRNVSINYHKLEGWTMTPLPLTNFTRLHHALHRLHQTLAPRPLLGTRRGGMTFYHGNFSVPHDDQHPLDTFLRLDGWSKGMAWVNDFCLGRYWPEVGPQVTLYVPQGVLRRGTNTLLLLELEAAPCLTPHTCHVTLINTPEVDGPYPK</sequence>
<dbReference type="AlphaFoldDB" id="A0A8J5MWH5"/>
<accession>A0A8J5MWH5</accession>
<organism evidence="4 5">
    <name type="scientific">Homarus americanus</name>
    <name type="common">American lobster</name>
    <dbReference type="NCBI Taxonomy" id="6706"/>
    <lineage>
        <taxon>Eukaryota</taxon>
        <taxon>Metazoa</taxon>
        <taxon>Ecdysozoa</taxon>
        <taxon>Arthropoda</taxon>
        <taxon>Crustacea</taxon>
        <taxon>Multicrustacea</taxon>
        <taxon>Malacostraca</taxon>
        <taxon>Eumalacostraca</taxon>
        <taxon>Eucarida</taxon>
        <taxon>Decapoda</taxon>
        <taxon>Pleocyemata</taxon>
        <taxon>Astacidea</taxon>
        <taxon>Nephropoidea</taxon>
        <taxon>Nephropidae</taxon>
        <taxon>Homarus</taxon>
    </lineage>
</organism>
<dbReference type="SUPFAM" id="SSF49785">
    <property type="entry name" value="Galactose-binding domain-like"/>
    <property type="match status" value="1"/>
</dbReference>
<keyword evidence="2" id="KW-0326">Glycosidase</keyword>
<dbReference type="GO" id="GO:0005975">
    <property type="term" value="P:carbohydrate metabolic process"/>
    <property type="evidence" value="ECO:0007669"/>
    <property type="project" value="InterPro"/>
</dbReference>
<reference evidence="4" key="1">
    <citation type="journal article" date="2021" name="Sci. Adv.">
        <title>The American lobster genome reveals insights on longevity, neural, and immune adaptations.</title>
        <authorList>
            <person name="Polinski J.M."/>
            <person name="Zimin A.V."/>
            <person name="Clark K.F."/>
            <person name="Kohn A.B."/>
            <person name="Sadowski N."/>
            <person name="Timp W."/>
            <person name="Ptitsyn A."/>
            <person name="Khanna P."/>
            <person name="Romanova D.Y."/>
            <person name="Williams P."/>
            <person name="Greenwood S.J."/>
            <person name="Moroz L.L."/>
            <person name="Walt D.R."/>
            <person name="Bodnar A.G."/>
        </authorList>
    </citation>
    <scope>NUCLEOTIDE SEQUENCE</scope>
    <source>
        <strain evidence="4">GMGI-L3</strain>
    </source>
</reference>
<dbReference type="Proteomes" id="UP000747542">
    <property type="component" value="Unassembled WGS sequence"/>
</dbReference>
<dbReference type="InterPro" id="IPR001944">
    <property type="entry name" value="Glycoside_Hdrlase_35"/>
</dbReference>
<dbReference type="PANTHER" id="PTHR23421">
    <property type="entry name" value="BETA-GALACTOSIDASE RELATED"/>
    <property type="match status" value="1"/>
</dbReference>
<dbReference type="InterPro" id="IPR048913">
    <property type="entry name" value="BetaGal_gal-bd"/>
</dbReference>